<dbReference type="SUPFAM" id="SSF52833">
    <property type="entry name" value="Thioredoxin-like"/>
    <property type="match status" value="2"/>
</dbReference>
<dbReference type="Pfam" id="PF14289">
    <property type="entry name" value="DUF4369"/>
    <property type="match status" value="1"/>
</dbReference>
<evidence type="ECO:0000313" key="7">
    <source>
        <dbReference type="Proteomes" id="UP000094313"/>
    </source>
</evidence>
<protein>
    <recommendedName>
        <fullName evidence="5">Thioredoxin domain-containing protein</fullName>
    </recommendedName>
</protein>
<dbReference type="GO" id="GO:0017004">
    <property type="term" value="P:cytochrome complex assembly"/>
    <property type="evidence" value="ECO:0007669"/>
    <property type="project" value="UniProtKB-KW"/>
</dbReference>
<organism evidence="6 7">
    <name type="scientific">Pedobacter steynii</name>
    <dbReference type="NCBI Taxonomy" id="430522"/>
    <lineage>
        <taxon>Bacteria</taxon>
        <taxon>Pseudomonadati</taxon>
        <taxon>Bacteroidota</taxon>
        <taxon>Sphingobacteriia</taxon>
        <taxon>Sphingobacteriales</taxon>
        <taxon>Sphingobacteriaceae</taxon>
        <taxon>Pedobacter</taxon>
    </lineage>
</organism>
<dbReference type="GO" id="GO:0016209">
    <property type="term" value="F:antioxidant activity"/>
    <property type="evidence" value="ECO:0007669"/>
    <property type="project" value="InterPro"/>
</dbReference>
<dbReference type="EMBL" id="CP017141">
    <property type="protein sequence ID" value="AOM76408.1"/>
    <property type="molecule type" value="Genomic_DNA"/>
</dbReference>
<evidence type="ECO:0000313" key="6">
    <source>
        <dbReference type="EMBL" id="AOM76408.1"/>
    </source>
</evidence>
<dbReference type="KEGG" id="psty:BFS30_04110"/>
<evidence type="ECO:0000256" key="3">
    <source>
        <dbReference type="ARBA" id="ARBA00023157"/>
    </source>
</evidence>
<feature type="domain" description="Thioredoxin" evidence="5">
    <location>
        <begin position="489"/>
        <end position="637"/>
    </location>
</feature>
<evidence type="ECO:0000256" key="4">
    <source>
        <dbReference type="ARBA" id="ARBA00023284"/>
    </source>
</evidence>
<dbReference type="Proteomes" id="UP000094313">
    <property type="component" value="Chromosome"/>
</dbReference>
<evidence type="ECO:0000256" key="1">
    <source>
        <dbReference type="ARBA" id="ARBA00004196"/>
    </source>
</evidence>
<dbReference type="InterPro" id="IPR013766">
    <property type="entry name" value="Thioredoxin_domain"/>
</dbReference>
<dbReference type="CDD" id="cd02966">
    <property type="entry name" value="TlpA_like_family"/>
    <property type="match status" value="2"/>
</dbReference>
<dbReference type="InterPro" id="IPR036249">
    <property type="entry name" value="Thioredoxin-like_sf"/>
</dbReference>
<keyword evidence="2" id="KW-0201">Cytochrome c-type biogenesis</keyword>
<dbReference type="InterPro" id="IPR050553">
    <property type="entry name" value="Thioredoxin_ResA/DsbE_sf"/>
</dbReference>
<gene>
    <name evidence="6" type="ORF">BFS30_04110</name>
</gene>
<dbReference type="InterPro" id="IPR000866">
    <property type="entry name" value="AhpC/TSA"/>
</dbReference>
<accession>A0A1D7QCI3</accession>
<keyword evidence="7" id="KW-1185">Reference proteome</keyword>
<sequence>MKRIFLCGMLILPLIGVCQQQKFKIKGMVRDVPAKAKAYLFYQVGSTMILDSARLNHGSFEFSGTVDSPMEATVILEHKGLFPANDQVDSRSVYLENGVVHVEGKDSLAHCKIWGTALNLDNQKRIRPSQKQMGLGPTKEEAKAMAEFVSAHPASLVSLDWMRAIGGRDSAVIASYPKLSASLRQTKEGRELGLVVKANQAIRKGQLAPDFSLPDETGKLIKLSSLRGKYVLLEFWASWCKPCRAVQPKLLELYNELKSTGKFTILAVSLDKEQSAWLKAMKEDNVPWLQVADLNAPVNKAAQLYDVTMIPASFLIDPDGRIVGPGPNSALLMEKLKVRDGSEASNGQLEEPMIKLEPQEVVNFLLKDNISKADVSEDCDALNKILSRDIGEMEMVKELSTLDMVKDSAAFYGLISTKGVALTREKMKLKQQFVRDHPNSFVSLYLLEENNCMYSSDSYVLAYQQLAERLKNTLAAQSIRNRIEQLKITPSGKKLQNFTRKDQYGKTVKLSDYKGKLVLLDFWGSWCVVCRESHPHLKELYKTYKDKGLEIIGVANERSKSLTEGKAAWLAAIKKDGADWVQVLNDEGKENMDIVKAYGITTYPTKILLDKNGEVIMRVYSMLNDEMDTLIKTLLEK</sequence>
<dbReference type="PANTHER" id="PTHR42852">
    <property type="entry name" value="THIOL:DISULFIDE INTERCHANGE PROTEIN DSBE"/>
    <property type="match status" value="1"/>
</dbReference>
<comment type="subcellular location">
    <subcellularLocation>
        <location evidence="1">Cell envelope</location>
    </subcellularLocation>
</comment>
<reference evidence="6 7" key="1">
    <citation type="submission" date="2016-08" db="EMBL/GenBank/DDBJ databases">
        <authorList>
            <person name="Seilhamer J.J."/>
        </authorList>
    </citation>
    <scope>NUCLEOTIDE SEQUENCE [LARGE SCALE GENOMIC DNA]</scope>
    <source>
        <strain evidence="6 7">DX4</strain>
    </source>
</reference>
<evidence type="ECO:0000259" key="5">
    <source>
        <dbReference type="PROSITE" id="PS51352"/>
    </source>
</evidence>
<keyword evidence="3" id="KW-1015">Disulfide bond</keyword>
<dbReference type="GO" id="GO:0030313">
    <property type="term" value="C:cell envelope"/>
    <property type="evidence" value="ECO:0007669"/>
    <property type="project" value="UniProtKB-SubCell"/>
</dbReference>
<dbReference type="PROSITE" id="PS51352">
    <property type="entry name" value="THIOREDOXIN_2"/>
    <property type="match status" value="2"/>
</dbReference>
<dbReference type="Gene3D" id="3.40.30.10">
    <property type="entry name" value="Glutaredoxin"/>
    <property type="match status" value="2"/>
</dbReference>
<dbReference type="GO" id="GO:0016491">
    <property type="term" value="F:oxidoreductase activity"/>
    <property type="evidence" value="ECO:0007669"/>
    <property type="project" value="InterPro"/>
</dbReference>
<proteinExistence type="predicted"/>
<name>A0A1D7QCI3_9SPHI</name>
<evidence type="ECO:0000256" key="2">
    <source>
        <dbReference type="ARBA" id="ARBA00022748"/>
    </source>
</evidence>
<keyword evidence="4" id="KW-0676">Redox-active center</keyword>
<dbReference type="AlphaFoldDB" id="A0A1D7QCI3"/>
<dbReference type="RefSeq" id="WP_069378104.1">
    <property type="nucleotide sequence ID" value="NZ_CP017141.1"/>
</dbReference>
<feature type="domain" description="Thioredoxin" evidence="5">
    <location>
        <begin position="202"/>
        <end position="346"/>
    </location>
</feature>
<dbReference type="PANTHER" id="PTHR42852:SF6">
    <property type="entry name" value="THIOL:DISULFIDE INTERCHANGE PROTEIN DSBE"/>
    <property type="match status" value="1"/>
</dbReference>
<dbReference type="InterPro" id="IPR025380">
    <property type="entry name" value="DUF4369"/>
</dbReference>
<dbReference type="Pfam" id="PF00578">
    <property type="entry name" value="AhpC-TSA"/>
    <property type="match status" value="2"/>
</dbReference>